<feature type="chain" id="PRO_5042134156" evidence="1">
    <location>
        <begin position="33"/>
        <end position="317"/>
    </location>
</feature>
<dbReference type="InterPro" id="IPR032466">
    <property type="entry name" value="Metal_Hydrolase"/>
</dbReference>
<organism evidence="3 6">
    <name type="scientific">Paracoccus pantotrophus</name>
    <name type="common">Thiosphaera pantotropha</name>
    <dbReference type="NCBI Taxonomy" id="82367"/>
    <lineage>
        <taxon>Bacteria</taxon>
        <taxon>Pseudomonadati</taxon>
        <taxon>Pseudomonadota</taxon>
        <taxon>Alphaproteobacteria</taxon>
        <taxon>Rhodobacterales</taxon>
        <taxon>Paracoccaceae</taxon>
        <taxon>Paracoccus</taxon>
    </lineage>
</organism>
<reference evidence="4 5" key="1">
    <citation type="submission" date="2018-10" db="EMBL/GenBank/DDBJ databases">
        <title>Genomic Encyclopedia of Archaeal and Bacterial Type Strains, Phase II (KMG-II): from individual species to whole genera.</title>
        <authorList>
            <person name="Goeker M."/>
        </authorList>
    </citation>
    <scope>NUCLEOTIDE SEQUENCE [LARGE SCALE GENOMIC DNA]</scope>
    <source>
        <strain evidence="5">ATCC 35512 / DSM 2944 / CIP 106514 / LMD 82.5 / NBRC 102493 / NCCB 82005 / GB17</strain>
        <strain evidence="4">DSM 2944</strain>
    </source>
</reference>
<evidence type="ECO:0000256" key="1">
    <source>
        <dbReference type="SAM" id="SignalP"/>
    </source>
</evidence>
<dbReference type="EMBL" id="RBLI01000001">
    <property type="protein sequence ID" value="RKS52249.1"/>
    <property type="molecule type" value="Genomic_DNA"/>
</dbReference>
<dbReference type="SUPFAM" id="SSF51556">
    <property type="entry name" value="Metallo-dependent hydrolases"/>
    <property type="match status" value="1"/>
</dbReference>
<dbReference type="GO" id="GO:0016787">
    <property type="term" value="F:hydrolase activity"/>
    <property type="evidence" value="ECO:0007669"/>
    <property type="project" value="UniProtKB-KW"/>
</dbReference>
<protein>
    <submittedName>
        <fullName evidence="3">Amidohydrolase family protein</fullName>
    </submittedName>
    <submittedName>
        <fullName evidence="4">TIM-barrel fold metal-dependent hydrolase</fullName>
    </submittedName>
</protein>
<dbReference type="KEGG" id="ppan:ESD82_14255"/>
<feature type="domain" description="Amidohydrolase-related" evidence="2">
    <location>
        <begin position="51"/>
        <end position="315"/>
    </location>
</feature>
<evidence type="ECO:0000313" key="3">
    <source>
        <dbReference type="EMBL" id="QFG37318.1"/>
    </source>
</evidence>
<accession>A0AAE6TUJ3</accession>
<dbReference type="RefSeq" id="WP_147428069.1">
    <property type="nucleotide sequence ID" value="NZ_CP044426.1"/>
</dbReference>
<keyword evidence="5" id="KW-1185">Reference proteome</keyword>
<dbReference type="Gene3D" id="3.20.20.140">
    <property type="entry name" value="Metal-dependent hydrolases"/>
    <property type="match status" value="1"/>
</dbReference>
<proteinExistence type="predicted"/>
<sequence>MTMNAISRRAMLQAAGAAAALLALGNRASAQAAPFSSGDAAPRLRVPQNACDSHIHIFDTRFPASPHWKGQPVEDATVAAYRKLQARIGTGRTVIVNPSTYGTDNRCTLEAVQEMGTDARAVVVIDLDIAENELREMADRGAVGARVNFVSAQSWGETTVERLQETCRLIAPLGWHVQIYATGDQIVAMGAILASLPVPLVIDHLGRLPAELGTDHPGFDTIKRLLDGGNTWLKLSGAYLNTETGAPAYADATRVAKAFAAVAPERMVWGSDWPHRGQAAYPDDATLIDLLSEWVPDETLRERILVENPATLYRFDT</sequence>
<dbReference type="Pfam" id="PF04909">
    <property type="entry name" value="Amidohydro_2"/>
    <property type="match status" value="1"/>
</dbReference>
<dbReference type="PANTHER" id="PTHR35563:SF2">
    <property type="entry name" value="BARREL METAL-DEPENDENT HYDROLASE, PUTATIVE (AFU_ORTHOLOGUE AFUA_1G16240)-RELATED"/>
    <property type="match status" value="1"/>
</dbReference>
<evidence type="ECO:0000313" key="4">
    <source>
        <dbReference type="EMBL" id="RKS52249.1"/>
    </source>
</evidence>
<dbReference type="InterPro" id="IPR006680">
    <property type="entry name" value="Amidohydro-rel"/>
</dbReference>
<name>A0AAE6TUJ3_PARPN</name>
<dbReference type="AlphaFoldDB" id="A0AAE6TUJ3"/>
<dbReference type="PROSITE" id="PS51318">
    <property type="entry name" value="TAT"/>
    <property type="match status" value="1"/>
</dbReference>
<reference evidence="3 6" key="2">
    <citation type="submission" date="2019-01" db="EMBL/GenBank/DDBJ databases">
        <title>Complete Genome Sequence and Annotation of the Paracoccus pantotrophus type strain DSM 2944.</title>
        <authorList>
            <person name="Bockwoldt J.A."/>
            <person name="Zimmermann M."/>
            <person name="Tiso T."/>
            <person name="Blank L.M."/>
        </authorList>
    </citation>
    <scope>NUCLEOTIDE SEQUENCE [LARGE SCALE GENOMIC DNA]</scope>
    <source>
        <strain evidence="3 6">DSM 2944</strain>
    </source>
</reference>
<dbReference type="GeneID" id="51371745"/>
<dbReference type="Proteomes" id="UP000273626">
    <property type="component" value="Unassembled WGS sequence"/>
</dbReference>
<dbReference type="InterPro" id="IPR052358">
    <property type="entry name" value="Aro_Compnd_Degr_Hydrolases"/>
</dbReference>
<dbReference type="Proteomes" id="UP000326453">
    <property type="component" value="Chromosome 1"/>
</dbReference>
<keyword evidence="4" id="KW-0378">Hydrolase</keyword>
<dbReference type="EMBL" id="CP044426">
    <property type="protein sequence ID" value="QFG37318.1"/>
    <property type="molecule type" value="Genomic_DNA"/>
</dbReference>
<evidence type="ECO:0000259" key="2">
    <source>
        <dbReference type="Pfam" id="PF04909"/>
    </source>
</evidence>
<evidence type="ECO:0000313" key="6">
    <source>
        <dbReference type="Proteomes" id="UP000326453"/>
    </source>
</evidence>
<keyword evidence="1" id="KW-0732">Signal</keyword>
<feature type="signal peptide" evidence="1">
    <location>
        <begin position="1"/>
        <end position="32"/>
    </location>
</feature>
<gene>
    <name evidence="4" type="ORF">BDE18_1558</name>
    <name evidence="3" type="ORF">ESD82_14255</name>
</gene>
<evidence type="ECO:0000313" key="5">
    <source>
        <dbReference type="Proteomes" id="UP000273626"/>
    </source>
</evidence>
<dbReference type="PANTHER" id="PTHR35563">
    <property type="entry name" value="BARREL METAL-DEPENDENT HYDROLASE, PUTATIVE (AFU_ORTHOLOGUE AFUA_1G16240)-RELATED"/>
    <property type="match status" value="1"/>
</dbReference>
<dbReference type="InterPro" id="IPR006311">
    <property type="entry name" value="TAT_signal"/>
</dbReference>